<name>A0A081D2T3_9HYPH</name>
<gene>
    <name evidence="1" type="ORF">RRU01S_33_00340</name>
</gene>
<evidence type="ECO:0000313" key="2">
    <source>
        <dbReference type="Proteomes" id="UP000028701"/>
    </source>
</evidence>
<dbReference type="eggNOG" id="ENOG503018G">
    <property type="taxonomic scope" value="Bacteria"/>
</dbReference>
<dbReference type="Proteomes" id="UP000028701">
    <property type="component" value="Unassembled WGS sequence"/>
</dbReference>
<organism evidence="1 2">
    <name type="scientific">Agrobacterium rubi TR3 = NBRC 13261</name>
    <dbReference type="NCBI Taxonomy" id="1368415"/>
    <lineage>
        <taxon>Bacteria</taxon>
        <taxon>Pseudomonadati</taxon>
        <taxon>Pseudomonadota</taxon>
        <taxon>Alphaproteobacteria</taxon>
        <taxon>Hyphomicrobiales</taxon>
        <taxon>Rhizobiaceae</taxon>
        <taxon>Rhizobium/Agrobacterium group</taxon>
        <taxon>Agrobacterium</taxon>
    </lineage>
</organism>
<dbReference type="AlphaFoldDB" id="A0A081D2T3"/>
<dbReference type="RefSeq" id="WP_234936247.1">
    <property type="nucleotide sequence ID" value="NZ_BBJU01000033.1"/>
</dbReference>
<accession>A0A081D2T3</accession>
<protein>
    <recommendedName>
        <fullName evidence="3">DprA winged helix domain-containing protein</fullName>
    </recommendedName>
</protein>
<evidence type="ECO:0000313" key="1">
    <source>
        <dbReference type="EMBL" id="GAK73229.1"/>
    </source>
</evidence>
<dbReference type="EMBL" id="BBJU01000033">
    <property type="protein sequence ID" value="GAK73229.1"/>
    <property type="molecule type" value="Genomic_DNA"/>
</dbReference>
<proteinExistence type="predicted"/>
<sequence>MGIFATGPAHDGHDVEGFKVDMSRFLEVEIALLGRLRALKASPDVSINLNDIGVPLNAAGFSQSEIIAVLNALEQEKIVAYTPGNRLLILKDLPD</sequence>
<evidence type="ECO:0008006" key="3">
    <source>
        <dbReference type="Google" id="ProtNLM"/>
    </source>
</evidence>
<comment type="caution">
    <text evidence="1">The sequence shown here is derived from an EMBL/GenBank/DDBJ whole genome shotgun (WGS) entry which is preliminary data.</text>
</comment>
<reference evidence="1 2" key="1">
    <citation type="submission" date="2014-08" db="EMBL/GenBank/DDBJ databases">
        <title>Whole genome shotgun sequence of Rhizobium rubi NBRC 13261.</title>
        <authorList>
            <person name="Katano-Makiyama Y."/>
            <person name="Hosoyama A."/>
            <person name="Hashimoto M."/>
            <person name="Hosoyama Y."/>
            <person name="Noguchi M."/>
            <person name="Tsuchikane K."/>
            <person name="Uohara A."/>
            <person name="Ohji S."/>
            <person name="Ichikawa N."/>
            <person name="Kimura A."/>
            <person name="Yamazoe A."/>
            <person name="Fujita N."/>
        </authorList>
    </citation>
    <scope>NUCLEOTIDE SEQUENCE [LARGE SCALE GENOMIC DNA]</scope>
    <source>
        <strain evidence="1 2">NBRC 13261</strain>
    </source>
</reference>